<sequence length="487" mass="54571">MCRGTRCRPIDPPVHLNAGNLALNEGHQHSNRTAATAPLTPSLSTTPQSSAKRRAFLTRSLATRTISFVDSEVERLTKEYTFLKKVQPSSSIAKLDRSELVLGERLGEGGFSQVYAVASICLDDNECSCDIRQLGVRSTLQKSANESCARYVLKHLRPDWSSSPQKQQRAAFHEAAADLVLEAQFLARMDHPNIIQLRGWAAGGTSCFGKGSHDAYFLLLDRLDETLSNRINTWRREQDAEIRSNGSDAIHRYEEKLDLASQLASALVYLHERRIVYRDLKTDNVGLINGNQVQLFDFGLARELPTSSFEIFDTKKQAQELFRMSGVGTRRYCAPEVVLGHAYNLQADVYSMAILVHEMMSHNKPFGVIGPESHRVLVADGGQRPAMPHSWPTSLQKLLRRGWAASLQDRPTMTIFRQELQKLTLKDEPKCEHKRSLKSGRLIFRRISKNRFPCSIGMLSKLIRKCEESDGCCSGVCLPNRLSATGS</sequence>
<evidence type="ECO:0000313" key="4">
    <source>
        <dbReference type="Proteomes" id="UP000693970"/>
    </source>
</evidence>
<dbReference type="Proteomes" id="UP000693970">
    <property type="component" value="Unassembled WGS sequence"/>
</dbReference>
<reference evidence="3" key="1">
    <citation type="journal article" date="2021" name="Sci. Rep.">
        <title>Diploid genomic architecture of Nitzschia inconspicua, an elite biomass production diatom.</title>
        <authorList>
            <person name="Oliver A."/>
            <person name="Podell S."/>
            <person name="Pinowska A."/>
            <person name="Traller J.C."/>
            <person name="Smith S.R."/>
            <person name="McClure R."/>
            <person name="Beliaev A."/>
            <person name="Bohutskyi P."/>
            <person name="Hill E.A."/>
            <person name="Rabines A."/>
            <person name="Zheng H."/>
            <person name="Allen L.Z."/>
            <person name="Kuo A."/>
            <person name="Grigoriev I.V."/>
            <person name="Allen A.E."/>
            <person name="Hazlebeck D."/>
            <person name="Allen E.E."/>
        </authorList>
    </citation>
    <scope>NUCLEOTIDE SEQUENCE</scope>
    <source>
        <strain evidence="3">Hildebrandi</strain>
    </source>
</reference>
<keyword evidence="3" id="KW-0418">Kinase</keyword>
<dbReference type="InterPro" id="IPR051681">
    <property type="entry name" value="Ser/Thr_Kinases-Pseudokinases"/>
</dbReference>
<keyword evidence="4" id="KW-1185">Reference proteome</keyword>
<feature type="region of interest" description="Disordered" evidence="1">
    <location>
        <begin position="28"/>
        <end position="50"/>
    </location>
</feature>
<dbReference type="PROSITE" id="PS50011">
    <property type="entry name" value="PROTEIN_KINASE_DOM"/>
    <property type="match status" value="1"/>
</dbReference>
<dbReference type="GO" id="GO:0005524">
    <property type="term" value="F:ATP binding"/>
    <property type="evidence" value="ECO:0007669"/>
    <property type="project" value="InterPro"/>
</dbReference>
<reference evidence="3" key="2">
    <citation type="submission" date="2021-04" db="EMBL/GenBank/DDBJ databases">
        <authorList>
            <person name="Podell S."/>
        </authorList>
    </citation>
    <scope>NUCLEOTIDE SEQUENCE</scope>
    <source>
        <strain evidence="3">Hildebrandi</strain>
    </source>
</reference>
<organism evidence="3 4">
    <name type="scientific">Nitzschia inconspicua</name>
    <dbReference type="NCBI Taxonomy" id="303405"/>
    <lineage>
        <taxon>Eukaryota</taxon>
        <taxon>Sar</taxon>
        <taxon>Stramenopiles</taxon>
        <taxon>Ochrophyta</taxon>
        <taxon>Bacillariophyta</taxon>
        <taxon>Bacillariophyceae</taxon>
        <taxon>Bacillariophycidae</taxon>
        <taxon>Bacillariales</taxon>
        <taxon>Bacillariaceae</taxon>
        <taxon>Nitzschia</taxon>
    </lineage>
</organism>
<evidence type="ECO:0000259" key="2">
    <source>
        <dbReference type="PROSITE" id="PS50011"/>
    </source>
</evidence>
<dbReference type="PANTHER" id="PTHR44329">
    <property type="entry name" value="SERINE/THREONINE-PROTEIN KINASE TNNI3K-RELATED"/>
    <property type="match status" value="1"/>
</dbReference>
<proteinExistence type="predicted"/>
<accession>A0A9K3LXM8</accession>
<dbReference type="GO" id="GO:0004674">
    <property type="term" value="F:protein serine/threonine kinase activity"/>
    <property type="evidence" value="ECO:0007669"/>
    <property type="project" value="UniProtKB-KW"/>
</dbReference>
<name>A0A9K3LXM8_9STRA</name>
<dbReference type="AlphaFoldDB" id="A0A9K3LXM8"/>
<dbReference type="EMBL" id="JAGRRH010000005">
    <property type="protein sequence ID" value="KAG7369888.1"/>
    <property type="molecule type" value="Genomic_DNA"/>
</dbReference>
<gene>
    <name evidence="3" type="ORF">IV203_027634</name>
</gene>
<evidence type="ECO:0000256" key="1">
    <source>
        <dbReference type="SAM" id="MobiDB-lite"/>
    </source>
</evidence>
<feature type="compositionally biased region" description="Low complexity" evidence="1">
    <location>
        <begin position="33"/>
        <end position="50"/>
    </location>
</feature>
<protein>
    <submittedName>
        <fullName evidence="3">Serine/threonine protein kinase</fullName>
    </submittedName>
</protein>
<comment type="caution">
    <text evidence="3">The sequence shown here is derived from an EMBL/GenBank/DDBJ whole genome shotgun (WGS) entry which is preliminary data.</text>
</comment>
<feature type="domain" description="Protein kinase" evidence="2">
    <location>
        <begin position="100"/>
        <end position="425"/>
    </location>
</feature>
<keyword evidence="3" id="KW-0723">Serine/threonine-protein kinase</keyword>
<keyword evidence="3" id="KW-0808">Transferase</keyword>
<dbReference type="OrthoDB" id="48004at2759"/>
<dbReference type="InterPro" id="IPR000719">
    <property type="entry name" value="Prot_kinase_dom"/>
</dbReference>
<dbReference type="Pfam" id="PF00069">
    <property type="entry name" value="Pkinase"/>
    <property type="match status" value="1"/>
</dbReference>
<dbReference type="SMART" id="SM00220">
    <property type="entry name" value="S_TKc"/>
    <property type="match status" value="1"/>
</dbReference>
<evidence type="ECO:0000313" key="3">
    <source>
        <dbReference type="EMBL" id="KAG7369888.1"/>
    </source>
</evidence>